<protein>
    <recommendedName>
        <fullName evidence="5">Solute-binding protein family 5 domain-containing protein</fullName>
    </recommendedName>
</protein>
<dbReference type="GO" id="GO:0015833">
    <property type="term" value="P:peptide transport"/>
    <property type="evidence" value="ECO:0007669"/>
    <property type="project" value="TreeGrafter"/>
</dbReference>
<dbReference type="PANTHER" id="PTHR30290">
    <property type="entry name" value="PERIPLASMIC BINDING COMPONENT OF ABC TRANSPORTER"/>
    <property type="match status" value="1"/>
</dbReference>
<accession>A0A2H0BJU6</accession>
<dbReference type="PIRSF" id="PIRSF002741">
    <property type="entry name" value="MppA"/>
    <property type="match status" value="1"/>
</dbReference>
<comment type="similarity">
    <text evidence="1">Belongs to the bacterial solute-binding protein 5 family.</text>
</comment>
<evidence type="ECO:0000256" key="1">
    <source>
        <dbReference type="ARBA" id="ARBA00005695"/>
    </source>
</evidence>
<dbReference type="AlphaFoldDB" id="A0A2H0BJU6"/>
<dbReference type="Gene3D" id="3.10.105.10">
    <property type="entry name" value="Dipeptide-binding Protein, Domain 3"/>
    <property type="match status" value="1"/>
</dbReference>
<evidence type="ECO:0000256" key="2">
    <source>
        <dbReference type="ARBA" id="ARBA00022448"/>
    </source>
</evidence>
<evidence type="ECO:0000313" key="7">
    <source>
        <dbReference type="Proteomes" id="UP000229847"/>
    </source>
</evidence>
<evidence type="ECO:0000313" key="6">
    <source>
        <dbReference type="EMBL" id="PIP57953.1"/>
    </source>
</evidence>
<dbReference type="InterPro" id="IPR000914">
    <property type="entry name" value="SBP_5_dom"/>
</dbReference>
<dbReference type="EMBL" id="PCSW01000009">
    <property type="protein sequence ID" value="PIP57953.1"/>
    <property type="molecule type" value="Genomic_DNA"/>
</dbReference>
<evidence type="ECO:0000256" key="3">
    <source>
        <dbReference type="ARBA" id="ARBA00022729"/>
    </source>
</evidence>
<reference evidence="6 7" key="1">
    <citation type="submission" date="2017-09" db="EMBL/GenBank/DDBJ databases">
        <title>Depth-based differentiation of microbial function through sediment-hosted aquifers and enrichment of novel symbionts in the deep terrestrial subsurface.</title>
        <authorList>
            <person name="Probst A.J."/>
            <person name="Ladd B."/>
            <person name="Jarett J.K."/>
            <person name="Geller-Mcgrath D.E."/>
            <person name="Sieber C.M."/>
            <person name="Emerson J.B."/>
            <person name="Anantharaman K."/>
            <person name="Thomas B.C."/>
            <person name="Malmstrom R."/>
            <person name="Stieglmeier M."/>
            <person name="Klingl A."/>
            <person name="Woyke T."/>
            <person name="Ryan C.M."/>
            <person name="Banfield J.F."/>
        </authorList>
    </citation>
    <scope>NUCLEOTIDE SEQUENCE [LARGE SCALE GENOMIC DNA]</scope>
    <source>
        <strain evidence="6">CG22_combo_CG10-13_8_21_14_all_39_10</strain>
    </source>
</reference>
<dbReference type="Proteomes" id="UP000229847">
    <property type="component" value="Unassembled WGS sequence"/>
</dbReference>
<organism evidence="6 7">
    <name type="scientific">Candidatus Woesebacteria bacterium CG22_combo_CG10-13_8_21_14_all_39_10</name>
    <dbReference type="NCBI Taxonomy" id="1975059"/>
    <lineage>
        <taxon>Bacteria</taxon>
        <taxon>Candidatus Woeseibacteriota</taxon>
    </lineage>
</organism>
<proteinExistence type="inferred from homology"/>
<keyword evidence="4" id="KW-1133">Transmembrane helix</keyword>
<gene>
    <name evidence="6" type="ORF">COX03_00330</name>
</gene>
<dbReference type="GO" id="GO:0043190">
    <property type="term" value="C:ATP-binding cassette (ABC) transporter complex"/>
    <property type="evidence" value="ECO:0007669"/>
    <property type="project" value="InterPro"/>
</dbReference>
<name>A0A2H0BJU6_9BACT</name>
<keyword evidence="4" id="KW-0472">Membrane</keyword>
<dbReference type="SUPFAM" id="SSF53850">
    <property type="entry name" value="Periplasmic binding protein-like II"/>
    <property type="match status" value="1"/>
</dbReference>
<dbReference type="Gene3D" id="3.40.190.10">
    <property type="entry name" value="Periplasmic binding protein-like II"/>
    <property type="match status" value="1"/>
</dbReference>
<comment type="caution">
    <text evidence="6">The sequence shown here is derived from an EMBL/GenBank/DDBJ whole genome shotgun (WGS) entry which is preliminary data.</text>
</comment>
<dbReference type="InterPro" id="IPR030678">
    <property type="entry name" value="Peptide/Ni-bd"/>
</dbReference>
<keyword evidence="4" id="KW-0812">Transmembrane</keyword>
<dbReference type="Gene3D" id="3.90.76.10">
    <property type="entry name" value="Dipeptide-binding Protein, Domain 1"/>
    <property type="match status" value="1"/>
</dbReference>
<keyword evidence="2" id="KW-0813">Transport</keyword>
<keyword evidence="3" id="KW-0732">Signal</keyword>
<sequence>MRNSRYIFSLILAFLSRFKWILLLGIVFGILFFSSLNVFASNIFQKGRERIGMVGRYRLDNLPDSILGYVSSGLTSINENGEVSPAISSSWENQDGGKTWIFHIGDGYTWQDGKKITSGDIQINFSDVSVDKPDPKTIIFKLQTPFSPFPAILAKPIFKKGFLGTGERKVKKVTVAGNIVEQIILAKPKEKDMIFKFYPTEERAKLALKLGKVDKLIDIFNPEPFDVWKTLDVQKKINYGRFTAVFFNCAKEKKTSDKTLRQVLTYTINKSKFPEERAIGPISPDSWAYNPQVKPYDYDLAKAKDMMRDLSKEVLNNLSLNIATTPVLLTEAEEIAGNWRELGITVNVQVTSGIPENFDAFLAVLDIPRDPDQYSLWHSSQEATNISNYKNPRIDKLLEDGRTVTNESERKKIYLDFQRFLVEDSPAAFLYHPASYTITRR</sequence>
<dbReference type="PANTHER" id="PTHR30290:SF9">
    <property type="entry name" value="OLIGOPEPTIDE-BINDING PROTEIN APPA"/>
    <property type="match status" value="1"/>
</dbReference>
<evidence type="ECO:0000256" key="4">
    <source>
        <dbReference type="SAM" id="Phobius"/>
    </source>
</evidence>
<feature type="domain" description="Solute-binding protein family 5" evidence="5">
    <location>
        <begin position="82"/>
        <end position="158"/>
    </location>
</feature>
<evidence type="ECO:0000259" key="5">
    <source>
        <dbReference type="Pfam" id="PF00496"/>
    </source>
</evidence>
<dbReference type="GO" id="GO:0042597">
    <property type="term" value="C:periplasmic space"/>
    <property type="evidence" value="ECO:0007669"/>
    <property type="project" value="UniProtKB-ARBA"/>
</dbReference>
<dbReference type="Pfam" id="PF00496">
    <property type="entry name" value="SBP_bac_5"/>
    <property type="match status" value="2"/>
</dbReference>
<feature type="transmembrane region" description="Helical" evidence="4">
    <location>
        <begin position="20"/>
        <end position="40"/>
    </location>
</feature>
<feature type="domain" description="Solute-binding protein family 5" evidence="5">
    <location>
        <begin position="187"/>
        <end position="363"/>
    </location>
</feature>
<dbReference type="GO" id="GO:1904680">
    <property type="term" value="F:peptide transmembrane transporter activity"/>
    <property type="evidence" value="ECO:0007669"/>
    <property type="project" value="TreeGrafter"/>
</dbReference>
<dbReference type="InterPro" id="IPR039424">
    <property type="entry name" value="SBP_5"/>
</dbReference>